<evidence type="ECO:0000313" key="3">
    <source>
        <dbReference type="Proteomes" id="UP001432027"/>
    </source>
</evidence>
<dbReference type="AlphaFoldDB" id="A0AAV5SBV3"/>
<protein>
    <submittedName>
        <fullName evidence="1">Uncharacterized protein</fullName>
    </submittedName>
</protein>
<dbReference type="EMBL" id="BTSX01000001">
    <property type="protein sequence ID" value="GMS80802.1"/>
    <property type="molecule type" value="Genomic_DNA"/>
</dbReference>
<organism evidence="1 3">
    <name type="scientific">Pristionchus entomophagus</name>
    <dbReference type="NCBI Taxonomy" id="358040"/>
    <lineage>
        <taxon>Eukaryota</taxon>
        <taxon>Metazoa</taxon>
        <taxon>Ecdysozoa</taxon>
        <taxon>Nematoda</taxon>
        <taxon>Chromadorea</taxon>
        <taxon>Rhabditida</taxon>
        <taxon>Rhabditina</taxon>
        <taxon>Diplogasteromorpha</taxon>
        <taxon>Diplogasteroidea</taxon>
        <taxon>Neodiplogasteridae</taxon>
        <taxon>Pristionchus</taxon>
    </lineage>
</organism>
<keyword evidence="3" id="KW-1185">Reference proteome</keyword>
<gene>
    <name evidence="1" type="ORF">PENTCL1PPCAC_2977</name>
    <name evidence="2" type="ORF">PENTCL1PPCAC_30456</name>
</gene>
<name>A0AAV5SBV3_9BILA</name>
<reference evidence="1" key="1">
    <citation type="submission" date="2023-10" db="EMBL/GenBank/DDBJ databases">
        <title>Genome assembly of Pristionchus species.</title>
        <authorList>
            <person name="Yoshida K."/>
            <person name="Sommer R.J."/>
        </authorList>
    </citation>
    <scope>NUCLEOTIDE SEQUENCE</scope>
    <source>
        <strain evidence="1">RS0144</strain>
    </source>
</reference>
<accession>A0AAV5SBV3</accession>
<evidence type="ECO:0000313" key="1">
    <source>
        <dbReference type="EMBL" id="GMS80802.1"/>
    </source>
</evidence>
<feature type="non-terminal residue" evidence="1">
    <location>
        <position position="92"/>
    </location>
</feature>
<feature type="non-terminal residue" evidence="1">
    <location>
        <position position="1"/>
    </location>
</feature>
<evidence type="ECO:0000313" key="2">
    <source>
        <dbReference type="EMBL" id="GMT08282.1"/>
    </source>
</evidence>
<dbReference type="Proteomes" id="UP001432027">
    <property type="component" value="Unassembled WGS sequence"/>
</dbReference>
<dbReference type="EMBL" id="BTSX01000052">
    <property type="protein sequence ID" value="GMT08282.1"/>
    <property type="molecule type" value="Genomic_DNA"/>
</dbReference>
<sequence>LMQQSPAAAHAATILQPLSAVPAAPVTRPAIYDSATPKRSLLVELLETPSRGIDGVVMGDHNESKPIEATESMVSSMKEDKPIEVTEVSIVV</sequence>
<comment type="caution">
    <text evidence="1">The sequence shown here is derived from an EMBL/GenBank/DDBJ whole genome shotgun (WGS) entry which is preliminary data.</text>
</comment>
<proteinExistence type="predicted"/>